<dbReference type="InterPro" id="IPR037066">
    <property type="entry name" value="Plug_dom_sf"/>
</dbReference>
<proteinExistence type="inferred from homology"/>
<feature type="domain" description="TonB-dependent receptor-like beta-barrel" evidence="7">
    <location>
        <begin position="442"/>
        <end position="997"/>
    </location>
</feature>
<keyword evidence="9" id="KW-0675">Receptor</keyword>
<feature type="domain" description="TonB-dependent receptor plug" evidence="8">
    <location>
        <begin position="71"/>
        <end position="190"/>
    </location>
</feature>
<dbReference type="Pfam" id="PF07715">
    <property type="entry name" value="Plug"/>
    <property type="match status" value="1"/>
</dbReference>
<evidence type="ECO:0000259" key="7">
    <source>
        <dbReference type="Pfam" id="PF00593"/>
    </source>
</evidence>
<evidence type="ECO:0000256" key="1">
    <source>
        <dbReference type="ARBA" id="ARBA00004442"/>
    </source>
</evidence>
<name>A0A7X3FYS3_9BURK</name>
<organism evidence="9 10">
    <name type="scientific">Massilia cellulosiltytica</name>
    <dbReference type="NCBI Taxonomy" id="2683234"/>
    <lineage>
        <taxon>Bacteria</taxon>
        <taxon>Pseudomonadati</taxon>
        <taxon>Pseudomonadota</taxon>
        <taxon>Betaproteobacteria</taxon>
        <taxon>Burkholderiales</taxon>
        <taxon>Oxalobacteraceae</taxon>
        <taxon>Telluria group</taxon>
        <taxon>Massilia</taxon>
    </lineage>
</organism>
<evidence type="ECO:0000256" key="2">
    <source>
        <dbReference type="ARBA" id="ARBA00009810"/>
    </source>
</evidence>
<keyword evidence="4" id="KW-0998">Cell outer membrane</keyword>
<dbReference type="PANTHER" id="PTHR40980:SF3">
    <property type="entry name" value="TONB-DEPENDENT RECEPTOR-LIKE BETA-BARREL DOMAIN-CONTAINING PROTEIN"/>
    <property type="match status" value="1"/>
</dbReference>
<reference evidence="9 10" key="1">
    <citation type="submission" date="2019-12" db="EMBL/GenBank/DDBJ databases">
        <authorList>
            <person name="Li C."/>
            <person name="Zhao J."/>
        </authorList>
    </citation>
    <scope>NUCLEOTIDE SEQUENCE [LARGE SCALE GENOMIC DNA]</scope>
    <source>
        <strain evidence="9 10">NEAU-DD11</strain>
    </source>
</reference>
<keyword evidence="5" id="KW-0798">TonB box</keyword>
<dbReference type="PANTHER" id="PTHR40980">
    <property type="entry name" value="PLUG DOMAIN-CONTAINING PROTEIN"/>
    <property type="match status" value="1"/>
</dbReference>
<comment type="similarity">
    <text evidence="2 5">Belongs to the TonB-dependent receptor family.</text>
</comment>
<evidence type="ECO:0000259" key="8">
    <source>
        <dbReference type="Pfam" id="PF07715"/>
    </source>
</evidence>
<protein>
    <submittedName>
        <fullName evidence="9">TonB-dependent receptor</fullName>
    </submittedName>
</protein>
<evidence type="ECO:0000256" key="4">
    <source>
        <dbReference type="ARBA" id="ARBA00023237"/>
    </source>
</evidence>
<comment type="subcellular location">
    <subcellularLocation>
        <location evidence="1 5">Cell outer membrane</location>
    </subcellularLocation>
</comment>
<sequence length="1032" mass="112507">MRDRRTYSTATTSRTTRRLDKVNNTRKTAIAIGVAQLALMASGAALAQTEPATVVVHGQRAALESAQNIKKNADEIVDSIVADDIGKLPDKSVTEVLQRVVGVSIDRTMNRVDPQQGVGDSVNHYAAEGTGVSIRGLGAGQVRSEFNGRDAFSANGGRALSFEDVPPELMAGVDVYKNPSAEQIEGGIGGLVNLRTALPFDAKGRKVALSTEVSRSSLRQKTAPPSVSGLYSDRWDTRFGQVGVLIDLAHSKIANQSDSLSIAPYSSRDDLVPGKRVWVTPSASWGQNTFDRTRDGLYGALQWKKGDFSSYVTFLRSRYKQHSDEHSYFGGTNPATLSLDPGATYDANGALLTGTLHDTTNSGPGFGTGLGFGTDARASGRTSDTRDVSWSGTWRASDAWTFKADLQHVQATTDGYDNTVGLGGWVPGQTVDLRGGMPSISFDQASRAYLADPSHYYWGFTQVHHDVAKAQMNTARLDAKYTFDHPILNDLRFGVRVTDRSAVTQSTHDSEWVQISQGWAVGNQSWQPLAQFAGLGDPRFAQGFGLHQFKNFFGGSAASPAPVIVPDASLANSVDAVNKLHDYYTTLCNEANATGRNNDCSYKPPKFGDAIGLNDQHERTQAAYAQLRFAFDKLAYPIDGNVGVRVVRTNPKSIGYTLFTPPNKPLLPGVPDIPAQSEKQTFESTYTRVLPSLNLKLKASDELQFRLGLSKGMSRPDFYLLQAYTTLGMDIKTHTPPGDDQKPVVDSIAYNGQLRGNTSLRPVMATNLDLTAEYYFGRASSATFGVFNKRLKDVIIAQTTVYPLQDVTGTTHDFMVTGPVNGMDARVSGVEAGFQTYFDKLPGLFSGLGVSSNFTYIDSSTTYHNPVNGTWCTPKDTLMANMVRNLQGCDTDGRVFGDMPLVGLSKNSYNVALLYDKDAVSLRLAYSWRSKYLQSTNSWGTAGNDGIDRNPDSPNYGQGYSVNYGLPTWGGAYGQLDLGFQYKFTEHLRLGGQVGNLTNQVYRQYMQQQVGMKLHNAFYTGRTFSAQMNYTF</sequence>
<dbReference type="Pfam" id="PF00593">
    <property type="entry name" value="TonB_dep_Rec_b-barrel"/>
    <property type="match status" value="1"/>
</dbReference>
<gene>
    <name evidence="9" type="ORF">GPY61_11160</name>
</gene>
<keyword evidence="6" id="KW-0732">Signal</keyword>
<evidence type="ECO:0000313" key="9">
    <source>
        <dbReference type="EMBL" id="MVW60491.1"/>
    </source>
</evidence>
<accession>A0A7X3FYS3</accession>
<keyword evidence="3 5" id="KW-0472">Membrane</keyword>
<evidence type="ECO:0000313" key="10">
    <source>
        <dbReference type="Proteomes" id="UP000443353"/>
    </source>
</evidence>
<keyword evidence="10" id="KW-1185">Reference proteome</keyword>
<dbReference type="EMBL" id="WSES01000003">
    <property type="protein sequence ID" value="MVW60491.1"/>
    <property type="molecule type" value="Genomic_DNA"/>
</dbReference>
<evidence type="ECO:0000256" key="3">
    <source>
        <dbReference type="ARBA" id="ARBA00023136"/>
    </source>
</evidence>
<dbReference type="SUPFAM" id="SSF56935">
    <property type="entry name" value="Porins"/>
    <property type="match status" value="1"/>
</dbReference>
<feature type="signal peptide" evidence="6">
    <location>
        <begin position="1"/>
        <end position="47"/>
    </location>
</feature>
<dbReference type="GO" id="GO:0009279">
    <property type="term" value="C:cell outer membrane"/>
    <property type="evidence" value="ECO:0007669"/>
    <property type="project" value="UniProtKB-SubCell"/>
</dbReference>
<dbReference type="InterPro" id="IPR010104">
    <property type="entry name" value="TonB_rcpt_bac"/>
</dbReference>
<evidence type="ECO:0000256" key="6">
    <source>
        <dbReference type="SAM" id="SignalP"/>
    </source>
</evidence>
<dbReference type="InterPro" id="IPR036942">
    <property type="entry name" value="Beta-barrel_TonB_sf"/>
</dbReference>
<dbReference type="Gene3D" id="2.170.130.10">
    <property type="entry name" value="TonB-dependent receptor, plug domain"/>
    <property type="match status" value="1"/>
</dbReference>
<comment type="caution">
    <text evidence="9">The sequence shown here is derived from an EMBL/GenBank/DDBJ whole genome shotgun (WGS) entry which is preliminary data.</text>
</comment>
<dbReference type="Gene3D" id="2.40.170.20">
    <property type="entry name" value="TonB-dependent receptor, beta-barrel domain"/>
    <property type="match status" value="1"/>
</dbReference>
<dbReference type="InterPro" id="IPR000531">
    <property type="entry name" value="Beta-barrel_TonB"/>
</dbReference>
<dbReference type="Proteomes" id="UP000443353">
    <property type="component" value="Unassembled WGS sequence"/>
</dbReference>
<dbReference type="NCBIfam" id="TIGR01782">
    <property type="entry name" value="TonB-Xanth-Caul"/>
    <property type="match status" value="1"/>
</dbReference>
<dbReference type="InterPro" id="IPR012910">
    <property type="entry name" value="Plug_dom"/>
</dbReference>
<dbReference type="AlphaFoldDB" id="A0A7X3FYS3"/>
<evidence type="ECO:0000256" key="5">
    <source>
        <dbReference type="RuleBase" id="RU003357"/>
    </source>
</evidence>
<feature type="chain" id="PRO_5031128200" evidence="6">
    <location>
        <begin position="48"/>
        <end position="1032"/>
    </location>
</feature>